<protein>
    <recommendedName>
        <fullName evidence="5">Sec-independent protein translocase protein TatC</fullName>
    </recommendedName>
</protein>
<feature type="transmembrane region" description="Helical" evidence="5">
    <location>
        <begin position="106"/>
        <end position="127"/>
    </location>
</feature>
<comment type="subcellular location">
    <subcellularLocation>
        <location evidence="5">Cell membrane</location>
        <topology evidence="5">Multi-pass membrane protein</topology>
    </subcellularLocation>
    <subcellularLocation>
        <location evidence="1">Membrane</location>
        <topology evidence="1">Multi-pass membrane protein</topology>
    </subcellularLocation>
</comment>
<dbReference type="PANTHER" id="PTHR30371:SF0">
    <property type="entry name" value="SEC-INDEPENDENT PROTEIN TRANSLOCASE PROTEIN TATC, CHLOROPLASTIC-RELATED"/>
    <property type="match status" value="1"/>
</dbReference>
<reference evidence="8" key="1">
    <citation type="submission" date="2018-12" db="EMBL/GenBank/DDBJ databases">
        <title>Tengunoibacter tsumagoiensis gen. nov., sp. nov., Dictyobacter kobayashii sp. nov., D. alpinus sp. nov., and D. joshuensis sp. nov. and description of Dictyobacteraceae fam. nov. within the order Ktedonobacterales isolated from Tengu-no-mugimeshi.</title>
        <authorList>
            <person name="Wang C.M."/>
            <person name="Zheng Y."/>
            <person name="Sakai Y."/>
            <person name="Toyoda A."/>
            <person name="Minakuchi Y."/>
            <person name="Abe K."/>
            <person name="Yokota A."/>
            <person name="Yabe S."/>
        </authorList>
    </citation>
    <scope>NUCLEOTIDE SEQUENCE [LARGE SCALE GENOMIC DNA]</scope>
    <source>
        <strain evidence="8">Uno16</strain>
    </source>
</reference>
<feature type="transmembrane region" description="Helical" evidence="5">
    <location>
        <begin position="225"/>
        <end position="242"/>
    </location>
</feature>
<comment type="function">
    <text evidence="5">Part of the twin-arginine translocation (Tat) system that transports large folded proteins containing a characteristic twin-arginine motif in their signal peptide across membranes.</text>
</comment>
<feature type="compositionally biased region" description="Polar residues" evidence="6">
    <location>
        <begin position="1"/>
        <end position="12"/>
    </location>
</feature>
<keyword evidence="5" id="KW-1003">Cell membrane</keyword>
<dbReference type="OrthoDB" id="9777044at2"/>
<feature type="region of interest" description="Disordered" evidence="6">
    <location>
        <begin position="1"/>
        <end position="31"/>
    </location>
</feature>
<sequence>MAASDLDQQGLLQSGGIDNSSNDNDEDENDPSAMSLIDHLEELRWRIFKCLIAVAVGVVIAFIFRDWLIHILDAPLPLSANSIGGKEGHKLVMTGLGEAFTVSIKLSIVFGLVFALPVILYQLWAFIAPGLYDKEKKHAVPFIGLGLILFVIGVTLGYFILQFPVSFLINFGADNFTELISANSYFSFVSFFLLIFGAVFELPLVLTFLALIGIVTEGFLKSKRAMAHVGLWAAATVITPGGDLYSPIFIGVALSVLYEFSILLIHFTVKKDPAEEIA</sequence>
<proteinExistence type="inferred from homology"/>
<accession>A0A402B769</accession>
<evidence type="ECO:0000256" key="2">
    <source>
        <dbReference type="ARBA" id="ARBA00022692"/>
    </source>
</evidence>
<dbReference type="RefSeq" id="WP_126627528.1">
    <property type="nucleotide sequence ID" value="NZ_BIFT01000001.1"/>
</dbReference>
<keyword evidence="2 5" id="KW-0812">Transmembrane</keyword>
<dbReference type="PRINTS" id="PR01840">
    <property type="entry name" value="TATCFAMILY"/>
</dbReference>
<dbReference type="AlphaFoldDB" id="A0A402B769"/>
<evidence type="ECO:0000256" key="1">
    <source>
        <dbReference type="ARBA" id="ARBA00004141"/>
    </source>
</evidence>
<keyword evidence="5" id="KW-0653">Protein transport</keyword>
<gene>
    <name evidence="5 7" type="primary">tatC</name>
    <name evidence="7" type="ORF">KDA_26340</name>
</gene>
<name>A0A402B769_9CHLR</name>
<comment type="similarity">
    <text evidence="5">Belongs to the TatC family.</text>
</comment>
<feature type="transmembrane region" description="Helical" evidence="5">
    <location>
        <begin position="185"/>
        <end position="213"/>
    </location>
</feature>
<evidence type="ECO:0000256" key="3">
    <source>
        <dbReference type="ARBA" id="ARBA00022989"/>
    </source>
</evidence>
<feature type="transmembrane region" description="Helical" evidence="5">
    <location>
        <begin position="248"/>
        <end position="269"/>
    </location>
</feature>
<dbReference type="GO" id="GO:0033281">
    <property type="term" value="C:TAT protein transport complex"/>
    <property type="evidence" value="ECO:0007669"/>
    <property type="project" value="UniProtKB-UniRule"/>
</dbReference>
<evidence type="ECO:0000256" key="4">
    <source>
        <dbReference type="ARBA" id="ARBA00023136"/>
    </source>
</evidence>
<dbReference type="GO" id="GO:0065002">
    <property type="term" value="P:intracellular protein transmembrane transport"/>
    <property type="evidence" value="ECO:0007669"/>
    <property type="project" value="TreeGrafter"/>
</dbReference>
<dbReference type="EMBL" id="BIFT01000001">
    <property type="protein sequence ID" value="GCE27150.1"/>
    <property type="molecule type" value="Genomic_DNA"/>
</dbReference>
<comment type="subunit">
    <text evidence="5">Forms a complex with TatA.</text>
</comment>
<keyword evidence="3 5" id="KW-1133">Transmembrane helix</keyword>
<dbReference type="PANTHER" id="PTHR30371">
    <property type="entry name" value="SEC-INDEPENDENT PROTEIN TRANSLOCASE PROTEIN TATC"/>
    <property type="match status" value="1"/>
</dbReference>
<keyword evidence="5" id="KW-0811">Translocation</keyword>
<keyword evidence="8" id="KW-1185">Reference proteome</keyword>
<dbReference type="HAMAP" id="MF_00902">
    <property type="entry name" value="TatC"/>
    <property type="match status" value="1"/>
</dbReference>
<feature type="transmembrane region" description="Helical" evidence="5">
    <location>
        <begin position="139"/>
        <end position="165"/>
    </location>
</feature>
<comment type="caution">
    <text evidence="7">The sequence shown here is derived from an EMBL/GenBank/DDBJ whole genome shotgun (WGS) entry which is preliminary data.</text>
</comment>
<dbReference type="Proteomes" id="UP000287171">
    <property type="component" value="Unassembled WGS sequence"/>
</dbReference>
<organism evidence="7 8">
    <name type="scientific">Dictyobacter alpinus</name>
    <dbReference type="NCBI Taxonomy" id="2014873"/>
    <lineage>
        <taxon>Bacteria</taxon>
        <taxon>Bacillati</taxon>
        <taxon>Chloroflexota</taxon>
        <taxon>Ktedonobacteria</taxon>
        <taxon>Ktedonobacterales</taxon>
        <taxon>Dictyobacteraceae</taxon>
        <taxon>Dictyobacter</taxon>
    </lineage>
</organism>
<dbReference type="Pfam" id="PF00902">
    <property type="entry name" value="TatC"/>
    <property type="match status" value="1"/>
</dbReference>
<evidence type="ECO:0000313" key="7">
    <source>
        <dbReference type="EMBL" id="GCE27150.1"/>
    </source>
</evidence>
<evidence type="ECO:0000256" key="6">
    <source>
        <dbReference type="SAM" id="MobiDB-lite"/>
    </source>
</evidence>
<feature type="transmembrane region" description="Helical" evidence="5">
    <location>
        <begin position="47"/>
        <end position="68"/>
    </location>
</feature>
<keyword evidence="5" id="KW-0813">Transport</keyword>
<dbReference type="GO" id="GO:0043953">
    <property type="term" value="P:protein transport by the Tat complex"/>
    <property type="evidence" value="ECO:0007669"/>
    <property type="project" value="UniProtKB-UniRule"/>
</dbReference>
<dbReference type="GO" id="GO:0009977">
    <property type="term" value="F:proton motive force dependent protein transmembrane transporter activity"/>
    <property type="evidence" value="ECO:0007669"/>
    <property type="project" value="TreeGrafter"/>
</dbReference>
<dbReference type="NCBIfam" id="TIGR00945">
    <property type="entry name" value="tatC"/>
    <property type="match status" value="1"/>
</dbReference>
<keyword evidence="4 5" id="KW-0472">Membrane</keyword>
<evidence type="ECO:0000313" key="8">
    <source>
        <dbReference type="Proteomes" id="UP000287171"/>
    </source>
</evidence>
<evidence type="ECO:0000256" key="5">
    <source>
        <dbReference type="HAMAP-Rule" id="MF_00902"/>
    </source>
</evidence>
<dbReference type="InterPro" id="IPR002033">
    <property type="entry name" value="TatC"/>
</dbReference>